<dbReference type="InterPro" id="IPR036188">
    <property type="entry name" value="FAD/NAD-bd_sf"/>
</dbReference>
<dbReference type="Gene3D" id="3.50.50.60">
    <property type="entry name" value="FAD/NAD(P)-binding domain"/>
    <property type="match status" value="2"/>
</dbReference>
<evidence type="ECO:0000256" key="1">
    <source>
        <dbReference type="ARBA" id="ARBA00037217"/>
    </source>
</evidence>
<dbReference type="PRINTS" id="PR00420">
    <property type="entry name" value="RNGMNOXGNASE"/>
</dbReference>
<dbReference type="Pfam" id="PF13450">
    <property type="entry name" value="NAD_binding_8"/>
    <property type="match status" value="1"/>
</dbReference>
<reference evidence="5" key="1">
    <citation type="submission" date="2021-01" db="EMBL/GenBank/DDBJ databases">
        <title>Whole genome shotgun sequence of Acrocarpospora phusangensis NBRC 108782.</title>
        <authorList>
            <person name="Komaki H."/>
            <person name="Tamura T."/>
        </authorList>
    </citation>
    <scope>NUCLEOTIDE SEQUENCE</scope>
    <source>
        <strain evidence="5">NBRC 108782</strain>
    </source>
</reference>
<accession>A0A919Q7W8</accession>
<comment type="function">
    <text evidence="1">Probable oxidoreductase that may play a role as regulator of mitochondrial function.</text>
</comment>
<evidence type="ECO:0000256" key="2">
    <source>
        <dbReference type="ARBA" id="ARBA00038825"/>
    </source>
</evidence>
<evidence type="ECO:0000259" key="4">
    <source>
        <dbReference type="Pfam" id="PF01593"/>
    </source>
</evidence>
<protein>
    <recommendedName>
        <fullName evidence="3">Pyridine nucleotide-disulfide oxidoreductase domain-containing protein 2</fullName>
    </recommendedName>
</protein>
<dbReference type="PANTHER" id="PTHR10668">
    <property type="entry name" value="PHYTOENE DEHYDROGENASE"/>
    <property type="match status" value="1"/>
</dbReference>
<dbReference type="Pfam" id="PF01593">
    <property type="entry name" value="Amino_oxidase"/>
    <property type="match status" value="1"/>
</dbReference>
<feature type="domain" description="Amine oxidase" evidence="4">
    <location>
        <begin position="255"/>
        <end position="361"/>
    </location>
</feature>
<comment type="subunit">
    <text evidence="2">Interacts with COX5B; this interaction may contribute to localize PYROXD2 to the inner face of the inner mitochondrial membrane.</text>
</comment>
<gene>
    <name evidence="5" type="ORF">Aph01nite_23990</name>
</gene>
<dbReference type="GO" id="GO:0016491">
    <property type="term" value="F:oxidoreductase activity"/>
    <property type="evidence" value="ECO:0007669"/>
    <property type="project" value="InterPro"/>
</dbReference>
<dbReference type="RefSeq" id="WP_204040860.1">
    <property type="nucleotide sequence ID" value="NZ_BOOA01000015.1"/>
</dbReference>
<dbReference type="PANTHER" id="PTHR10668:SF103">
    <property type="entry name" value="PYRIDINE NUCLEOTIDE-DISULFIDE OXIDOREDUCTASE DOMAIN-CONTAINING PROTEIN 2"/>
    <property type="match status" value="1"/>
</dbReference>
<evidence type="ECO:0000313" key="5">
    <source>
        <dbReference type="EMBL" id="GIH24089.1"/>
    </source>
</evidence>
<proteinExistence type="predicted"/>
<dbReference type="EMBL" id="BOOA01000015">
    <property type="protein sequence ID" value="GIH24089.1"/>
    <property type="molecule type" value="Genomic_DNA"/>
</dbReference>
<dbReference type="AlphaFoldDB" id="A0A919Q7W8"/>
<sequence length="553" mass="59674">MDLKQTDLKQTDLKADVKSDLKQNYDAIVIGGGHNGLVTAAYLARAGLKPLVLEARSVTGGAATTETPWGPDFKVTALSYVMSLMPPTILNDLRLTQHGYRVIPMGPSFVPFPDGRSLLTETGDPAHEHAQLAAFSKKDAENMPKYEAWLRGIGDVLSPLLMKTPPNVGSTRPGDLLAQLRLAWGMRGLSTRGTADAVRLFTMSVSDLLDEWFESPEVKGMMAINGVIGTWAGPAEPGTAYVMMHHTIGDVGDGKMGSWGYPVGGMGAVSAAIRASAEAFGATVLTDAPVERILVSGGRVTGVALRDGREFRAGTVVAATHPRITFLEQLDRADLPDDFVADIERWRSRSGVVKINVALSELPTFTASPGLTEEQLSGSVELCHSIEYVERAFQDARAGRPAAAPFADSVIPSTLDRTLCPEGTHIMSMFTQWVPHTWADEPHTEELDAYADRVIEGYDQLAPGFKASVLHRQVIGPHQMAEEYGLVGGNIFHGELSPDQLFHLRPAPGFADYTTPVKGLYQCSSATHGGGGVTGIAGYLCGRRVLKDRKWWR</sequence>
<name>A0A919Q7W8_9ACTN</name>
<keyword evidence="6" id="KW-1185">Reference proteome</keyword>
<comment type="caution">
    <text evidence="5">The sequence shown here is derived from an EMBL/GenBank/DDBJ whole genome shotgun (WGS) entry which is preliminary data.</text>
</comment>
<evidence type="ECO:0000313" key="6">
    <source>
        <dbReference type="Proteomes" id="UP000640052"/>
    </source>
</evidence>
<evidence type="ECO:0000256" key="3">
    <source>
        <dbReference type="ARBA" id="ARBA00040298"/>
    </source>
</evidence>
<dbReference type="Proteomes" id="UP000640052">
    <property type="component" value="Unassembled WGS sequence"/>
</dbReference>
<dbReference type="SUPFAM" id="SSF51905">
    <property type="entry name" value="FAD/NAD(P)-binding domain"/>
    <property type="match status" value="1"/>
</dbReference>
<dbReference type="InterPro" id="IPR002937">
    <property type="entry name" value="Amino_oxidase"/>
</dbReference>
<organism evidence="5 6">
    <name type="scientific">Acrocarpospora phusangensis</name>
    <dbReference type="NCBI Taxonomy" id="1070424"/>
    <lineage>
        <taxon>Bacteria</taxon>
        <taxon>Bacillati</taxon>
        <taxon>Actinomycetota</taxon>
        <taxon>Actinomycetes</taxon>
        <taxon>Streptosporangiales</taxon>
        <taxon>Streptosporangiaceae</taxon>
        <taxon>Acrocarpospora</taxon>
    </lineage>
</organism>